<accession>A0A1I0IDV5</accession>
<dbReference type="SUPFAM" id="SSF47598">
    <property type="entry name" value="Ribbon-helix-helix"/>
    <property type="match status" value="1"/>
</dbReference>
<evidence type="ECO:0000313" key="4">
    <source>
        <dbReference type="Proteomes" id="UP000182332"/>
    </source>
</evidence>
<dbReference type="CDD" id="cd22233">
    <property type="entry name" value="RHH_CopAso-like"/>
    <property type="match status" value="1"/>
</dbReference>
<dbReference type="InterPro" id="IPR010985">
    <property type="entry name" value="Ribbon_hlx_hlx"/>
</dbReference>
<dbReference type="GO" id="GO:0006355">
    <property type="term" value="P:regulation of DNA-templated transcription"/>
    <property type="evidence" value="ECO:0007669"/>
    <property type="project" value="InterPro"/>
</dbReference>
<reference evidence="2" key="2">
    <citation type="journal article" date="2020" name="mSystems">
        <title>Genome- and Community-Level Interaction Insights into Carbon Utilization and Element Cycling Functions of Hydrothermarchaeota in Hydrothermal Sediment.</title>
        <authorList>
            <person name="Zhou Z."/>
            <person name="Liu Y."/>
            <person name="Xu W."/>
            <person name="Pan J."/>
            <person name="Luo Z.H."/>
            <person name="Li M."/>
        </authorList>
    </citation>
    <scope>NUCLEOTIDE SEQUENCE [LARGE SCALE GENOMIC DNA]</scope>
    <source>
        <strain evidence="2">SpSt-200</strain>
    </source>
</reference>
<feature type="domain" description="Ribbon-helix-helix protein CopG" evidence="1">
    <location>
        <begin position="5"/>
        <end position="44"/>
    </location>
</feature>
<proteinExistence type="predicted"/>
<protein>
    <submittedName>
        <fullName evidence="3">Predicted transcriptional regulator</fullName>
    </submittedName>
    <submittedName>
        <fullName evidence="2">Ribbon-helix-helix protein, CopG family</fullName>
    </submittedName>
</protein>
<dbReference type="InterPro" id="IPR052991">
    <property type="entry name" value="Non-func_TypeII_TA_Antitoxin"/>
</dbReference>
<dbReference type="EMBL" id="FOHW01000035">
    <property type="protein sequence ID" value="SET94712.1"/>
    <property type="molecule type" value="Genomic_DNA"/>
</dbReference>
<sequence length="82" mass="9168">MSSTVLSFQADEETVQTLDQLAGATERDRQYHLQQALSRYLEAEMRQMHAISDGIADADAGNLTDIESVKARWVKRADNSPD</sequence>
<dbReference type="EMBL" id="DSIN01000023">
    <property type="protein sequence ID" value="HEF26897.1"/>
    <property type="molecule type" value="Genomic_DNA"/>
</dbReference>
<gene>
    <name evidence="2" type="ORF">ENP23_14115</name>
    <name evidence="3" type="ORF">SAMN05216197_13543</name>
</gene>
<evidence type="ECO:0000313" key="2">
    <source>
        <dbReference type="EMBL" id="HEF26897.1"/>
    </source>
</evidence>
<dbReference type="AlphaFoldDB" id="A0A1I0IDV5"/>
<evidence type="ECO:0000259" key="1">
    <source>
        <dbReference type="Pfam" id="PF01402"/>
    </source>
</evidence>
<dbReference type="InterPro" id="IPR002145">
    <property type="entry name" value="CopG"/>
</dbReference>
<organism evidence="3 4">
    <name type="scientific">Pseudomonas graminis</name>
    <dbReference type="NCBI Taxonomy" id="158627"/>
    <lineage>
        <taxon>Bacteria</taxon>
        <taxon>Pseudomonadati</taxon>
        <taxon>Pseudomonadota</taxon>
        <taxon>Gammaproteobacteria</taxon>
        <taxon>Pseudomonadales</taxon>
        <taxon>Pseudomonadaceae</taxon>
        <taxon>Pseudomonas</taxon>
    </lineage>
</organism>
<evidence type="ECO:0000313" key="3">
    <source>
        <dbReference type="EMBL" id="SET94712.1"/>
    </source>
</evidence>
<dbReference type="Proteomes" id="UP000182332">
    <property type="component" value="Unassembled WGS sequence"/>
</dbReference>
<dbReference type="PANTHER" id="PTHR40688:SF2">
    <property type="entry name" value="RIBBON-HELIX-HELIX PROTEIN COPG DOMAIN-CONTAINING PROTEIN"/>
    <property type="match status" value="1"/>
</dbReference>
<reference evidence="3 4" key="1">
    <citation type="submission" date="2016-10" db="EMBL/GenBank/DDBJ databases">
        <authorList>
            <person name="de Groot N.N."/>
        </authorList>
    </citation>
    <scope>NUCLEOTIDE SEQUENCE [LARGE SCALE GENOMIC DNA]</scope>
    <source>
        <strain evidence="3 4">DSM 11363</strain>
    </source>
</reference>
<dbReference type="PANTHER" id="PTHR40688">
    <property type="match status" value="1"/>
</dbReference>
<dbReference type="OrthoDB" id="6900957at2"/>
<name>A0A1I0IDV5_9PSED</name>
<dbReference type="Pfam" id="PF01402">
    <property type="entry name" value="RHH_1"/>
    <property type="match status" value="1"/>
</dbReference>